<reference evidence="4" key="1">
    <citation type="submission" date="2020-10" db="EMBL/GenBank/DDBJ databases">
        <title>ChiBAC.</title>
        <authorList>
            <person name="Zenner C."/>
            <person name="Hitch T.C.A."/>
            <person name="Clavel T."/>
        </authorList>
    </citation>
    <scope>NUCLEOTIDE SEQUENCE</scope>
    <source>
        <strain evidence="4">DSM 107454</strain>
    </source>
</reference>
<comment type="caution">
    <text evidence="4">The sequence shown here is derived from an EMBL/GenBank/DDBJ whole genome shotgun (WGS) entry which is preliminary data.</text>
</comment>
<dbReference type="InterPro" id="IPR029055">
    <property type="entry name" value="Ntn_hydrolases_N"/>
</dbReference>
<evidence type="ECO:0000313" key="5">
    <source>
        <dbReference type="Proteomes" id="UP000806542"/>
    </source>
</evidence>
<sequence length="287" mass="31842">MYILFIIAVIIVGVLLLLRYIRNNKGTVYITPGVPVTLSDEPIQLEDGLSAVQFEGDYRFESFLEKGGAASDQEVVQFLAENIIGYEIDGGIFRSLFGCSTISVESPQGDRLFGRNFDWNKCNAMIVMSKTNNGYHSISTVNEDFIKSGVGNFYNKLPQEIKNIAAIYAPLDGMNEKGLAVAVNMIQDHSTIEQNSEKPDITTTTAVRLLLDKASTIDEAIKLLSEYDMHASMGYMVHFVISDALGHSVCVEYINNEMSVIETPVVTNFYLTEGEKYGIGTEQKRTI</sequence>
<comment type="similarity">
    <text evidence="1">Belongs to the peptidase C59 family.</text>
</comment>
<keyword evidence="5" id="KW-1185">Reference proteome</keyword>
<dbReference type="AlphaFoldDB" id="A0A9D5LXC9"/>
<feature type="domain" description="Choloylglycine hydrolase/NAAA C-terminal" evidence="3">
    <location>
        <begin position="99"/>
        <end position="268"/>
    </location>
</feature>
<dbReference type="Gene3D" id="3.60.60.10">
    <property type="entry name" value="Penicillin V Acylase, Chain A"/>
    <property type="match status" value="1"/>
</dbReference>
<name>A0A9D5LXC9_9FIRM</name>
<dbReference type="PANTHER" id="PTHR35527:SF2">
    <property type="entry name" value="HYDROLASE"/>
    <property type="match status" value="1"/>
</dbReference>
<dbReference type="GO" id="GO:0016787">
    <property type="term" value="F:hydrolase activity"/>
    <property type="evidence" value="ECO:0007669"/>
    <property type="project" value="UniProtKB-KW"/>
</dbReference>
<dbReference type="Pfam" id="PF02275">
    <property type="entry name" value="CBAH"/>
    <property type="match status" value="1"/>
</dbReference>
<dbReference type="Proteomes" id="UP000806542">
    <property type="component" value="Unassembled WGS sequence"/>
</dbReference>
<evidence type="ECO:0000259" key="3">
    <source>
        <dbReference type="Pfam" id="PF02275"/>
    </source>
</evidence>
<dbReference type="EMBL" id="JADCKB010000006">
    <property type="protein sequence ID" value="MBE5039586.1"/>
    <property type="molecule type" value="Genomic_DNA"/>
</dbReference>
<proteinExistence type="inferred from homology"/>
<evidence type="ECO:0000256" key="1">
    <source>
        <dbReference type="ARBA" id="ARBA00006625"/>
    </source>
</evidence>
<dbReference type="PANTHER" id="PTHR35527">
    <property type="entry name" value="CHOLOYLGLYCINE HYDROLASE"/>
    <property type="match status" value="1"/>
</dbReference>
<dbReference type="InterPro" id="IPR029132">
    <property type="entry name" value="CBAH/NAAA_C"/>
</dbReference>
<dbReference type="InterPro" id="IPR052193">
    <property type="entry name" value="Peptidase_C59"/>
</dbReference>
<organism evidence="4 5">
    <name type="scientific">Ructibacterium gallinarum</name>
    <dbReference type="NCBI Taxonomy" id="2779355"/>
    <lineage>
        <taxon>Bacteria</taxon>
        <taxon>Bacillati</taxon>
        <taxon>Bacillota</taxon>
        <taxon>Clostridia</taxon>
        <taxon>Eubacteriales</taxon>
        <taxon>Oscillospiraceae</taxon>
        <taxon>Ructibacterium</taxon>
    </lineage>
</organism>
<keyword evidence="2 4" id="KW-0378">Hydrolase</keyword>
<dbReference type="SUPFAM" id="SSF56235">
    <property type="entry name" value="N-terminal nucleophile aminohydrolases (Ntn hydrolases)"/>
    <property type="match status" value="1"/>
</dbReference>
<accession>A0A9D5LXC9</accession>
<protein>
    <submittedName>
        <fullName evidence="4">Linear amide C-N hydrolase</fullName>
    </submittedName>
</protein>
<gene>
    <name evidence="4" type="ORF">INF28_03795</name>
</gene>
<evidence type="ECO:0000256" key="2">
    <source>
        <dbReference type="ARBA" id="ARBA00022801"/>
    </source>
</evidence>
<evidence type="ECO:0000313" key="4">
    <source>
        <dbReference type="EMBL" id="MBE5039586.1"/>
    </source>
</evidence>